<proteinExistence type="predicted"/>
<reference evidence="1" key="1">
    <citation type="submission" date="2018-02" db="EMBL/GenBank/DDBJ databases">
        <title>Rhizophora mucronata_Transcriptome.</title>
        <authorList>
            <person name="Meera S.P."/>
            <person name="Sreeshan A."/>
            <person name="Augustine A."/>
        </authorList>
    </citation>
    <scope>NUCLEOTIDE SEQUENCE</scope>
    <source>
        <tissue evidence="1">Leaf</tissue>
    </source>
</reference>
<protein>
    <submittedName>
        <fullName evidence="1">Uncharacterized protein</fullName>
    </submittedName>
</protein>
<organism evidence="1">
    <name type="scientific">Rhizophora mucronata</name>
    <name type="common">Asiatic mangrove</name>
    <dbReference type="NCBI Taxonomy" id="61149"/>
    <lineage>
        <taxon>Eukaryota</taxon>
        <taxon>Viridiplantae</taxon>
        <taxon>Streptophyta</taxon>
        <taxon>Embryophyta</taxon>
        <taxon>Tracheophyta</taxon>
        <taxon>Spermatophyta</taxon>
        <taxon>Magnoliopsida</taxon>
        <taxon>eudicotyledons</taxon>
        <taxon>Gunneridae</taxon>
        <taxon>Pentapetalae</taxon>
        <taxon>rosids</taxon>
        <taxon>fabids</taxon>
        <taxon>Malpighiales</taxon>
        <taxon>Rhizophoraceae</taxon>
        <taxon>Rhizophora</taxon>
    </lineage>
</organism>
<evidence type="ECO:0000313" key="1">
    <source>
        <dbReference type="EMBL" id="MBX56851.1"/>
    </source>
</evidence>
<name>A0A2P2PQ95_RHIMU</name>
<sequence>MKHTKNPPEKKKKEFTQFSLITTSFNTAMVFDLLTKPHTKSYM</sequence>
<dbReference type="AlphaFoldDB" id="A0A2P2PQ95"/>
<accession>A0A2P2PQ95</accession>
<dbReference type="EMBL" id="GGEC01076367">
    <property type="protein sequence ID" value="MBX56851.1"/>
    <property type="molecule type" value="Transcribed_RNA"/>
</dbReference>